<gene>
    <name evidence="1" type="ORF">D805_1673</name>
</gene>
<proteinExistence type="predicted"/>
<evidence type="ECO:0000313" key="2">
    <source>
        <dbReference type="Proteomes" id="UP000011835"/>
    </source>
</evidence>
<organism evidence="1 2">
    <name type="scientific">Bifidobacterium thermophilum RBL67</name>
    <dbReference type="NCBI Taxonomy" id="1254439"/>
    <lineage>
        <taxon>Bacteria</taxon>
        <taxon>Bacillati</taxon>
        <taxon>Actinomycetota</taxon>
        <taxon>Actinomycetes</taxon>
        <taxon>Bifidobacteriales</taxon>
        <taxon>Bifidobacteriaceae</taxon>
        <taxon>Bifidobacterium</taxon>
    </lineage>
</organism>
<dbReference type="Proteomes" id="UP000011835">
    <property type="component" value="Chromosome"/>
</dbReference>
<dbReference type="EMBL" id="CP004346">
    <property type="protein sequence ID" value="AGH41940.1"/>
    <property type="molecule type" value="Genomic_DNA"/>
</dbReference>
<dbReference type="AlphaFoldDB" id="M4REI6"/>
<sequence>MLIVIVDAMATLRMTAVVLRLAAGNPSATRRNTPMTPYRIALGGILY</sequence>
<dbReference type="HOGENOM" id="CLU_3165159_0_0_11"/>
<accession>M4REI6</accession>
<name>M4REI6_9BIFI</name>
<keyword evidence="2" id="KW-1185">Reference proteome</keyword>
<reference evidence="1 2" key="1">
    <citation type="journal article" date="2013" name="Genome Announc.">
        <title>Complete Genome Sequence of the Probiotic Bifidobacterium thermophilum Strain RBL67.</title>
        <authorList>
            <person name="Jans C."/>
            <person name="Lacroix C."/>
            <person name="Follador R."/>
            <person name="Stevens M.J."/>
        </authorList>
    </citation>
    <scope>NUCLEOTIDE SEQUENCE [LARGE SCALE GENOMIC DNA]</scope>
    <source>
        <strain evidence="1 2">RBL67</strain>
    </source>
</reference>
<dbReference type="KEGG" id="btp:D805_1673"/>
<dbReference type="PATRIC" id="fig|1254439.12.peg.1665"/>
<protein>
    <submittedName>
        <fullName evidence="1">Uncharacterized protein</fullName>
    </submittedName>
</protein>
<evidence type="ECO:0000313" key="1">
    <source>
        <dbReference type="EMBL" id="AGH41940.1"/>
    </source>
</evidence>